<name>A0A086Y794_9RHOB</name>
<comment type="caution">
    <text evidence="4">The sequence shown here is derived from an EMBL/GenBank/DDBJ whole genome shotgun (WGS) entry which is preliminary data.</text>
</comment>
<dbReference type="PANTHER" id="PTHR21013">
    <property type="entry name" value="ATP SYNTHASE MITOCHONDRIAL F1 COMPLEX ASSEMBLY FACTOR 2/ATP12 PROTEIN, MITOCHONDRIAL PRECURSOR"/>
    <property type="match status" value="1"/>
</dbReference>
<dbReference type="AlphaFoldDB" id="A0A086Y794"/>
<dbReference type="eggNOG" id="COG5387">
    <property type="taxonomic scope" value="Bacteria"/>
</dbReference>
<dbReference type="PANTHER" id="PTHR21013:SF10">
    <property type="entry name" value="ATP SYNTHASE MITOCHONDRIAL F1 COMPLEX ASSEMBLY FACTOR 2"/>
    <property type="match status" value="1"/>
</dbReference>
<dbReference type="Gene3D" id="3.30.2180.10">
    <property type="entry name" value="ATP12-like"/>
    <property type="match status" value="1"/>
</dbReference>
<dbReference type="EMBL" id="JFZB01000002">
    <property type="protein sequence ID" value="KFI30144.1"/>
    <property type="molecule type" value="Genomic_DNA"/>
</dbReference>
<keyword evidence="5" id="KW-1185">Reference proteome</keyword>
<evidence type="ECO:0000256" key="2">
    <source>
        <dbReference type="ARBA" id="ARBA00022946"/>
    </source>
</evidence>
<dbReference type="Proteomes" id="UP000028824">
    <property type="component" value="Unassembled WGS sequence"/>
</dbReference>
<evidence type="ECO:0000313" key="4">
    <source>
        <dbReference type="EMBL" id="KFI30144.1"/>
    </source>
</evidence>
<dbReference type="InterPro" id="IPR011419">
    <property type="entry name" value="ATP12_ATP_synth-F1-assembly"/>
</dbReference>
<dbReference type="OrthoDB" id="9797825at2"/>
<evidence type="ECO:0000256" key="3">
    <source>
        <dbReference type="ARBA" id="ARBA00023186"/>
    </source>
</evidence>
<accession>A0A086Y794</accession>
<evidence type="ECO:0000313" key="5">
    <source>
        <dbReference type="Proteomes" id="UP000028824"/>
    </source>
</evidence>
<evidence type="ECO:0000256" key="1">
    <source>
        <dbReference type="ARBA" id="ARBA00008231"/>
    </source>
</evidence>
<protein>
    <submittedName>
        <fullName evidence="4">ATPase</fullName>
    </submittedName>
</protein>
<keyword evidence="2" id="KW-0809">Transit peptide</keyword>
<dbReference type="InterPro" id="IPR023335">
    <property type="entry name" value="ATP12_ortho_dom_sf"/>
</dbReference>
<keyword evidence="3" id="KW-0143">Chaperone</keyword>
<comment type="similarity">
    <text evidence="1">Belongs to the ATP12 family.</text>
</comment>
<dbReference type="InterPro" id="IPR042272">
    <property type="entry name" value="ATP12_ATP_synth-F1-assembly_N"/>
</dbReference>
<dbReference type="STRING" id="1105367.CG50_06670"/>
<sequence>MSSGWAPKRFWTTVGVTEEPGGYGIALDARKLRTPAKAPLVVPGRALAEAIAAEWQAQEEKVDPVIMPVTRTANSVIDKVRPQHDAVAEMLAEYGATDLLCYRADGPDELAARQRAGWDPILDWLEAETGARLVTTEGIVPVTQPGHALARLAERVATLDDWRLAAFHDFVTLSGSLALALALAGGRLTAAEAWPLSRIDEDWQAEQWGADEEAVAHAERRRAALAEAERFWEFLDRP</sequence>
<organism evidence="4 5">
    <name type="scientific">Paenirhodobacter enshiensis</name>
    <dbReference type="NCBI Taxonomy" id="1105367"/>
    <lineage>
        <taxon>Bacteria</taxon>
        <taxon>Pseudomonadati</taxon>
        <taxon>Pseudomonadota</taxon>
        <taxon>Alphaproteobacteria</taxon>
        <taxon>Rhodobacterales</taxon>
        <taxon>Rhodobacter group</taxon>
        <taxon>Paenirhodobacter</taxon>
    </lineage>
</organism>
<dbReference type="GO" id="GO:0043461">
    <property type="term" value="P:proton-transporting ATP synthase complex assembly"/>
    <property type="evidence" value="ECO:0007669"/>
    <property type="project" value="InterPro"/>
</dbReference>
<dbReference type="Gene3D" id="1.10.3580.10">
    <property type="entry name" value="ATP12 ATPase"/>
    <property type="match status" value="1"/>
</dbReference>
<dbReference type="RefSeq" id="WP_036634521.1">
    <property type="nucleotide sequence ID" value="NZ_JFZB01000002.1"/>
</dbReference>
<reference evidence="4 5" key="1">
    <citation type="submission" date="2014-03" db="EMBL/GenBank/DDBJ databases">
        <title>Genome of Paenirhodobacter enshiensis DW2-9.</title>
        <authorList>
            <person name="Wang D."/>
            <person name="Wang G."/>
        </authorList>
    </citation>
    <scope>NUCLEOTIDE SEQUENCE [LARGE SCALE GENOMIC DNA]</scope>
    <source>
        <strain evidence="4 5">DW2-9</strain>
    </source>
</reference>
<dbReference type="SUPFAM" id="SSF160909">
    <property type="entry name" value="ATP12-like"/>
    <property type="match status" value="1"/>
</dbReference>
<proteinExistence type="inferred from homology"/>
<gene>
    <name evidence="4" type="ORF">CG50_06670</name>
</gene>
<dbReference type="Pfam" id="PF07542">
    <property type="entry name" value="ATP12"/>
    <property type="match status" value="1"/>
</dbReference>